<dbReference type="EMBL" id="JBEPAZ010000034">
    <property type="protein sequence ID" value="MER6431912.1"/>
    <property type="molecule type" value="Genomic_DNA"/>
</dbReference>
<dbReference type="PANTHER" id="PTHR10953">
    <property type="entry name" value="UBIQUITIN-ACTIVATING ENZYME E1"/>
    <property type="match status" value="1"/>
</dbReference>
<proteinExistence type="predicted"/>
<evidence type="ECO:0000256" key="2">
    <source>
        <dbReference type="ARBA" id="ARBA00022723"/>
    </source>
</evidence>
<dbReference type="InterPro" id="IPR016135">
    <property type="entry name" value="UBQ-conjugating_enzyme/RWD"/>
</dbReference>
<dbReference type="InterPro" id="IPR000594">
    <property type="entry name" value="ThiF_NAD_FAD-bd"/>
</dbReference>
<dbReference type="GO" id="GO:0016779">
    <property type="term" value="F:nucleotidyltransferase activity"/>
    <property type="evidence" value="ECO:0007669"/>
    <property type="project" value="UniProtKB-KW"/>
</dbReference>
<dbReference type="Pfam" id="PF14464">
    <property type="entry name" value="Prok-JAB"/>
    <property type="match status" value="1"/>
</dbReference>
<keyword evidence="8" id="KW-0808">Transferase</keyword>
<keyword evidence="8" id="KW-0548">Nucleotidyltransferase</keyword>
<comment type="caution">
    <text evidence="8">The sequence shown here is derived from an EMBL/GenBank/DDBJ whole genome shotgun (WGS) entry which is preliminary data.</text>
</comment>
<dbReference type="RefSeq" id="WP_352064847.1">
    <property type="nucleotide sequence ID" value="NZ_JBEPAZ010000034.1"/>
</dbReference>
<evidence type="ECO:0000259" key="7">
    <source>
        <dbReference type="PROSITE" id="PS50249"/>
    </source>
</evidence>
<dbReference type="InterPro" id="IPR028090">
    <property type="entry name" value="JAB_dom_prok"/>
</dbReference>
<dbReference type="Proteomes" id="UP001470023">
    <property type="component" value="Unassembled WGS sequence"/>
</dbReference>
<dbReference type="InterPro" id="IPR045886">
    <property type="entry name" value="ThiF/MoeB/HesA"/>
</dbReference>
<evidence type="ECO:0000256" key="3">
    <source>
        <dbReference type="ARBA" id="ARBA00022801"/>
    </source>
</evidence>
<keyword evidence="4" id="KW-0862">Zinc</keyword>
<dbReference type="PANTHER" id="PTHR10953:SF102">
    <property type="entry name" value="ADENYLYLTRANSFERASE AND SULFURTRANSFERASE MOCS3"/>
    <property type="match status" value="1"/>
</dbReference>
<evidence type="ECO:0000256" key="5">
    <source>
        <dbReference type="ARBA" id="ARBA00023049"/>
    </source>
</evidence>
<dbReference type="InterPro" id="IPR032865">
    <property type="entry name" value="Prok-E2_A"/>
</dbReference>
<evidence type="ECO:0000256" key="1">
    <source>
        <dbReference type="ARBA" id="ARBA00022670"/>
    </source>
</evidence>
<dbReference type="SUPFAM" id="SSF102712">
    <property type="entry name" value="JAB1/MPN domain"/>
    <property type="match status" value="1"/>
</dbReference>
<sequence>MKDSTTLELTEGQQLALDQLHRIVQASRGSVAATHVAATADGYVEARVSVGCANLPPTQDGLRLRSVEAVTLRIPADFPFRAPSVRTRHTRFAGAPHVNWGRHLCLYRSTATEWDPADGMYGFITRLLDWFEAAAAGRLDRPGEPLHPPNALTDHTAGLLVIRHDAPVARPTGPWLGAAVLHQVNDIRCDVVGWLAVEDPWPDSLEQLRESAALPAGARAFLAPVVVTTKHLTFEYPLTARELVESLARDHITPRLLLGLTGFVAGHNRTLLCPDADATVSTGDDEDTPAAPVHLLLGTPSRGIAGDGPRRTHLVAWHLPDFADQVGRLAADTAFSGHAYLAELGDEVVRFGTDWLDRQSTRWMRVYEARPEVTVRRDHATPAAWLRGKRILVLGAGALGAPVADMCARAGAAHLTVADHGLVHPGILARQPYTDADIGFSKARVLADRLNRIDPHATHVEAFVGDVTTRLSALDLHTFDLIWDCTANRIVRAHLERARRTDTAAWPHLATLMIGHHATRGIAAISPRGATGGGTDVLRRTALAAHADATHAFDDLIDDFFPTTPPTELFQPEPGCSDATFTGSAADVTALAGQLATGVLHALAEPADRHTMAVLIVRMPTGPTSTQPSGPRWLTWPNDTLATDEATGYDVRITSAALAEMRAEARRGARVRGPRVETGGTLLGAVDDATGVIFIDEATGPPPDSLLTEAYFQHGLDGVSGHLTARRKTTGNISRFLGMWHTHPHTAAQPSATDRAAMTSLTLPLDDAPARALVLIAGGPPPVWHQWLATGDSPDLYAHLAARTASITAEPPPPQPPAHLGPVQWWPGGYSTRPHSPVPVPRKGSRS</sequence>
<keyword evidence="5" id="KW-0482">Metalloprotease</keyword>
<evidence type="ECO:0000256" key="4">
    <source>
        <dbReference type="ARBA" id="ARBA00022833"/>
    </source>
</evidence>
<evidence type="ECO:0000256" key="6">
    <source>
        <dbReference type="SAM" id="MobiDB-lite"/>
    </source>
</evidence>
<dbReference type="Gene3D" id="3.40.50.720">
    <property type="entry name" value="NAD(P)-binding Rossmann-like Domain"/>
    <property type="match status" value="1"/>
</dbReference>
<keyword evidence="3" id="KW-0378">Hydrolase</keyword>
<organism evidence="8 9">
    <name type="scientific">Streptomyces sp. 900105245</name>
    <dbReference type="NCBI Taxonomy" id="3154379"/>
    <lineage>
        <taxon>Bacteria</taxon>
        <taxon>Bacillati</taxon>
        <taxon>Actinomycetota</taxon>
        <taxon>Actinomycetes</taxon>
        <taxon>Kitasatosporales</taxon>
        <taxon>Streptomycetaceae</taxon>
        <taxon>Streptomyces</taxon>
    </lineage>
</organism>
<name>A0ABV1UFE1_9ACTN</name>
<dbReference type="InterPro" id="IPR037518">
    <property type="entry name" value="MPN"/>
</dbReference>
<dbReference type="PROSITE" id="PS50249">
    <property type="entry name" value="MPN"/>
    <property type="match status" value="1"/>
</dbReference>
<protein>
    <submittedName>
        <fullName evidence="8">ThiF family adenylyltransferase</fullName>
    </submittedName>
</protein>
<dbReference type="SUPFAM" id="SSF54495">
    <property type="entry name" value="UBC-like"/>
    <property type="match status" value="1"/>
</dbReference>
<keyword evidence="1" id="KW-0645">Protease</keyword>
<dbReference type="Pfam" id="PF14457">
    <property type="entry name" value="Prok-E2_A"/>
    <property type="match status" value="1"/>
</dbReference>
<dbReference type="CDD" id="cd00195">
    <property type="entry name" value="UBCc_UEV"/>
    <property type="match status" value="1"/>
</dbReference>
<dbReference type="Pfam" id="PF00899">
    <property type="entry name" value="ThiF"/>
    <property type="match status" value="1"/>
</dbReference>
<accession>A0ABV1UFE1</accession>
<dbReference type="InterPro" id="IPR035985">
    <property type="entry name" value="Ubiquitin-activating_enz"/>
</dbReference>
<feature type="domain" description="MPN" evidence="7">
    <location>
        <begin position="651"/>
        <end position="793"/>
    </location>
</feature>
<reference evidence="8 9" key="1">
    <citation type="submission" date="2024-06" db="EMBL/GenBank/DDBJ databases">
        <title>The Natural Products Discovery Center: Release of the First 8490 Sequenced Strains for Exploring Actinobacteria Biosynthetic Diversity.</title>
        <authorList>
            <person name="Kalkreuter E."/>
            <person name="Kautsar S.A."/>
            <person name="Yang D."/>
            <person name="Bader C.D."/>
            <person name="Teijaro C.N."/>
            <person name="Fluegel L."/>
            <person name="Davis C.M."/>
            <person name="Simpson J.R."/>
            <person name="Lauterbach L."/>
            <person name="Steele A.D."/>
            <person name="Gui C."/>
            <person name="Meng S."/>
            <person name="Li G."/>
            <person name="Viehrig K."/>
            <person name="Ye F."/>
            <person name="Su P."/>
            <person name="Kiefer A.F."/>
            <person name="Nichols A."/>
            <person name="Cepeda A.J."/>
            <person name="Yan W."/>
            <person name="Fan B."/>
            <person name="Jiang Y."/>
            <person name="Adhikari A."/>
            <person name="Zheng C.-J."/>
            <person name="Schuster L."/>
            <person name="Cowan T.M."/>
            <person name="Smanski M.J."/>
            <person name="Chevrette M.G."/>
            <person name="De Carvalho L.P.S."/>
            <person name="Shen B."/>
        </authorList>
    </citation>
    <scope>NUCLEOTIDE SEQUENCE [LARGE SCALE GENOMIC DNA]</scope>
    <source>
        <strain evidence="8 9">NPDC001166</strain>
    </source>
</reference>
<gene>
    <name evidence="8" type="ORF">ABT272_29925</name>
</gene>
<keyword evidence="9" id="KW-1185">Reference proteome</keyword>
<feature type="compositionally biased region" description="Pro residues" evidence="6">
    <location>
        <begin position="810"/>
        <end position="819"/>
    </location>
</feature>
<keyword evidence="2" id="KW-0479">Metal-binding</keyword>
<feature type="region of interest" description="Disordered" evidence="6">
    <location>
        <begin position="807"/>
        <end position="847"/>
    </location>
</feature>
<evidence type="ECO:0000313" key="8">
    <source>
        <dbReference type="EMBL" id="MER6431912.1"/>
    </source>
</evidence>
<evidence type="ECO:0000313" key="9">
    <source>
        <dbReference type="Proteomes" id="UP001470023"/>
    </source>
</evidence>
<dbReference type="Gene3D" id="3.40.140.10">
    <property type="entry name" value="Cytidine Deaminase, domain 2"/>
    <property type="match status" value="1"/>
</dbReference>
<dbReference type="SUPFAM" id="SSF69572">
    <property type="entry name" value="Activating enzymes of the ubiquitin-like proteins"/>
    <property type="match status" value="1"/>
</dbReference>